<protein>
    <recommendedName>
        <fullName evidence="3">DUF7918 domain-containing protein</fullName>
    </recommendedName>
</protein>
<dbReference type="AlphaFoldDB" id="A0A194XIY9"/>
<evidence type="ECO:0000259" key="3">
    <source>
        <dbReference type="Pfam" id="PF25534"/>
    </source>
</evidence>
<dbReference type="RefSeq" id="XP_018074439.1">
    <property type="nucleotide sequence ID" value="XM_018219562.1"/>
</dbReference>
<dbReference type="Pfam" id="PF25534">
    <property type="entry name" value="DUF7918"/>
    <property type="match status" value="1"/>
</dbReference>
<dbReference type="InParanoid" id="A0A194XIY9"/>
<feature type="compositionally biased region" description="Acidic residues" evidence="2">
    <location>
        <begin position="480"/>
        <end position="489"/>
    </location>
</feature>
<feature type="domain" description="DUF7918" evidence="3">
    <location>
        <begin position="18"/>
        <end position="129"/>
    </location>
</feature>
<gene>
    <name evidence="4" type="ORF">LY89DRAFT_731317</name>
</gene>
<feature type="compositionally biased region" description="Low complexity" evidence="2">
    <location>
        <begin position="424"/>
        <end position="442"/>
    </location>
</feature>
<sequence length="534" mass="60163">MAILKQGENEVEVRIKRDSDGACFEEYVKLGERDKLNGQECKRYIVGQPGETYSIEITLKQGYDFGTAKKVKALLYMPGSNRKVGAVGAMAYKKPLQEDMIMVIKSSSVIAGDRLFKNAKFAFKQLTIGELSCFVSELGYTDDFLIADGVEDGSGQPMIDIGDLGSFRVEVLRITGWVRPDKRRTLNQRETESAQIDFLASKTRSEATMVGGIALQKQGIAYNVGFTGGKWVRQTHTRVFKHEKTELLNFNFLARSQGVFEPLGIVPYPPALHCYAWDLLNEKERQSALKSLQDLAKARAHEEVEFRTGRLVPRSSGGYSEDDPKEWRPWTKMYDWEKKRAFDSLQKANKDYERAKVQNQIMAAPAEQLLALEDDKREEVKPMFDPADNNLDATVTNEPSLTSNSETSQEEPFKAPVAEPPPISRTEASSSSQASIEETSSAVPAAESLALDPLKVKLEIKEEPIEDASRPTKRRRVEITIDDDDDDEDLGQLRSEQKRIVEEIEEAERLADLKRKRNALEAKIKAAEARKRKK</sequence>
<organism evidence="4 5">
    <name type="scientific">Mollisia scopiformis</name>
    <name type="common">Conifer needle endophyte fungus</name>
    <name type="synonym">Phialocephala scopiformis</name>
    <dbReference type="NCBI Taxonomy" id="149040"/>
    <lineage>
        <taxon>Eukaryota</taxon>
        <taxon>Fungi</taxon>
        <taxon>Dikarya</taxon>
        <taxon>Ascomycota</taxon>
        <taxon>Pezizomycotina</taxon>
        <taxon>Leotiomycetes</taxon>
        <taxon>Helotiales</taxon>
        <taxon>Mollisiaceae</taxon>
        <taxon>Mollisia</taxon>
    </lineage>
</organism>
<name>A0A194XIY9_MOLSC</name>
<evidence type="ECO:0000256" key="1">
    <source>
        <dbReference type="SAM" id="Coils"/>
    </source>
</evidence>
<proteinExistence type="predicted"/>
<feature type="compositionally biased region" description="Polar residues" evidence="2">
    <location>
        <begin position="391"/>
        <end position="407"/>
    </location>
</feature>
<dbReference type="KEGG" id="psco:LY89DRAFT_731317"/>
<evidence type="ECO:0000313" key="5">
    <source>
        <dbReference type="Proteomes" id="UP000070700"/>
    </source>
</evidence>
<evidence type="ECO:0000256" key="2">
    <source>
        <dbReference type="SAM" id="MobiDB-lite"/>
    </source>
</evidence>
<reference evidence="4 5" key="1">
    <citation type="submission" date="2015-10" db="EMBL/GenBank/DDBJ databases">
        <title>Full genome of DAOMC 229536 Phialocephala scopiformis, a fungal endophyte of spruce producing the potent anti-insectan compound rugulosin.</title>
        <authorList>
            <consortium name="DOE Joint Genome Institute"/>
            <person name="Walker A.K."/>
            <person name="Frasz S.L."/>
            <person name="Seifert K.A."/>
            <person name="Miller J.D."/>
            <person name="Mondo S.J."/>
            <person name="Labutti K."/>
            <person name="Lipzen A."/>
            <person name="Dockter R."/>
            <person name="Kennedy M."/>
            <person name="Grigoriev I.V."/>
            <person name="Spatafora J.W."/>
        </authorList>
    </citation>
    <scope>NUCLEOTIDE SEQUENCE [LARGE SCALE GENOMIC DNA]</scope>
    <source>
        <strain evidence="4 5">CBS 120377</strain>
    </source>
</reference>
<dbReference type="Proteomes" id="UP000070700">
    <property type="component" value="Unassembled WGS sequence"/>
</dbReference>
<feature type="region of interest" description="Disordered" evidence="2">
    <location>
        <begin position="382"/>
        <end position="447"/>
    </location>
</feature>
<evidence type="ECO:0000313" key="4">
    <source>
        <dbReference type="EMBL" id="KUJ20084.1"/>
    </source>
</evidence>
<feature type="coiled-coil region" evidence="1">
    <location>
        <begin position="490"/>
        <end position="530"/>
    </location>
</feature>
<feature type="region of interest" description="Disordered" evidence="2">
    <location>
        <begin position="467"/>
        <end position="489"/>
    </location>
</feature>
<dbReference type="InterPro" id="IPR057678">
    <property type="entry name" value="DUF7918"/>
</dbReference>
<keyword evidence="5" id="KW-1185">Reference proteome</keyword>
<dbReference type="GeneID" id="28829288"/>
<dbReference type="OrthoDB" id="3513418at2759"/>
<accession>A0A194XIY9</accession>
<keyword evidence="1" id="KW-0175">Coiled coil</keyword>
<dbReference type="EMBL" id="KQ947410">
    <property type="protein sequence ID" value="KUJ20084.1"/>
    <property type="molecule type" value="Genomic_DNA"/>
</dbReference>